<evidence type="ECO:0000313" key="22">
    <source>
        <dbReference type="Proteomes" id="UP000178870"/>
    </source>
</evidence>
<keyword evidence="13" id="KW-0511">Multifunctional enzyme</keyword>
<evidence type="ECO:0000256" key="5">
    <source>
        <dbReference type="ARBA" id="ARBA00022645"/>
    </source>
</evidence>
<evidence type="ECO:0000259" key="20">
    <source>
        <dbReference type="Pfam" id="PF00912"/>
    </source>
</evidence>
<dbReference type="EMBL" id="MGGP01000021">
    <property type="protein sequence ID" value="OGM31782.1"/>
    <property type="molecule type" value="Genomic_DNA"/>
</dbReference>
<dbReference type="FunFam" id="1.10.3810.10:FF:000001">
    <property type="entry name" value="Penicillin-binding protein 1A"/>
    <property type="match status" value="1"/>
</dbReference>
<keyword evidence="18" id="KW-1133">Transmembrane helix</keyword>
<sequence length="700" mass="78193">MTLVFRKLGTPLFYFLVFVAVISFFIFRLIANLRLPKTKLPKRILAKAALAFAITLVVFVTSTLLFWLALIKDLPSPDALATRSIDISTKIYDKNGVLLYNLYKDKNRTLVKLDDIPIHVRLATIAAEDSEFYNHPGISARGITRAIYKFFQQGKITGGSTITQQLVKNALLSPDKTMARKFREILIALAVEQKYTKDEILEMYLNEVSYGGTAYGVQEAARQYFDKNAKDLSLSEAALLAGLPKSPTLLSPFGLNPSLAFERQKEVLNLMKDAGFISDSQFERATSEQTNLSIKKTDIKAPHFVMYIKELLAKMYGEEFIYRNGLEVTTTLDMEIQDFAQKVVADEVSKLERLNVTNGAVLVLHPQTGEILAMVGSKDYFNEDDDGNVNVVLRPRQPGSSIKVVNYTYALAHGMTPATIIDDSPITFNVDGQPPYIPRNYDGKFRGRLTLRSALAESRNVPAVKVLNQMGVKNMIDQGHKMGITSWQNPNFYGLSLTLGGGEVALYELATVYATLANRGERPELFGISKITDASGKVLYEHKTASQPAVDPRVAFILTDILRDNTARTPAFGTHSALVVPEHREIAVKTGTSNDLRDNLTVGYNQNYLVAVWVGNNDNSPMSRIASGVTGASPIWNTIMTNLVADMSNHPWEIPEGLVQKKVCGREEWFLVENQPKIECNKNNTDKEDEQRKVEKRRER</sequence>
<keyword evidence="6" id="KW-0645">Protease</keyword>
<evidence type="ECO:0000259" key="19">
    <source>
        <dbReference type="Pfam" id="PF00905"/>
    </source>
</evidence>
<evidence type="ECO:0000256" key="1">
    <source>
        <dbReference type="ARBA" id="ARBA00004236"/>
    </source>
</evidence>
<evidence type="ECO:0000256" key="9">
    <source>
        <dbReference type="ARBA" id="ARBA00022801"/>
    </source>
</evidence>
<dbReference type="InterPro" id="IPR036950">
    <property type="entry name" value="PBP_transglycosylase"/>
</dbReference>
<evidence type="ECO:0000256" key="4">
    <source>
        <dbReference type="ARBA" id="ARBA00022475"/>
    </source>
</evidence>
<dbReference type="PANTHER" id="PTHR32282:SF11">
    <property type="entry name" value="PENICILLIN-BINDING PROTEIN 1B"/>
    <property type="match status" value="1"/>
</dbReference>
<evidence type="ECO:0000256" key="6">
    <source>
        <dbReference type="ARBA" id="ARBA00022670"/>
    </source>
</evidence>
<keyword evidence="9" id="KW-0378">Hydrolase</keyword>
<keyword evidence="10" id="KW-0133">Cell shape</keyword>
<keyword evidence="4" id="KW-1003">Cell membrane</keyword>
<evidence type="ECO:0000256" key="15">
    <source>
        <dbReference type="ARBA" id="ARBA00034000"/>
    </source>
</evidence>
<dbReference type="GO" id="GO:0005886">
    <property type="term" value="C:plasma membrane"/>
    <property type="evidence" value="ECO:0007669"/>
    <property type="project" value="UniProtKB-SubCell"/>
</dbReference>
<evidence type="ECO:0000256" key="2">
    <source>
        <dbReference type="ARBA" id="ARBA00007090"/>
    </source>
</evidence>
<dbReference type="GO" id="GO:0009252">
    <property type="term" value="P:peptidoglycan biosynthetic process"/>
    <property type="evidence" value="ECO:0007669"/>
    <property type="project" value="UniProtKB-KW"/>
</dbReference>
<dbReference type="InterPro" id="IPR001264">
    <property type="entry name" value="Glyco_trans_51"/>
</dbReference>
<evidence type="ECO:0000256" key="8">
    <source>
        <dbReference type="ARBA" id="ARBA00022679"/>
    </source>
</evidence>
<dbReference type="Pfam" id="PF00912">
    <property type="entry name" value="Transgly"/>
    <property type="match status" value="1"/>
</dbReference>
<keyword evidence="18" id="KW-0812">Transmembrane</keyword>
<evidence type="ECO:0000256" key="7">
    <source>
        <dbReference type="ARBA" id="ARBA00022676"/>
    </source>
</evidence>
<evidence type="ECO:0000256" key="11">
    <source>
        <dbReference type="ARBA" id="ARBA00022984"/>
    </source>
</evidence>
<dbReference type="AlphaFoldDB" id="A0A1F7YWQ9"/>
<dbReference type="Pfam" id="PF00905">
    <property type="entry name" value="Transpeptidase"/>
    <property type="match status" value="1"/>
</dbReference>
<feature type="region of interest" description="Disordered" evidence="17">
    <location>
        <begin position="678"/>
        <end position="700"/>
    </location>
</feature>
<dbReference type="InterPro" id="IPR023346">
    <property type="entry name" value="Lysozyme-like_dom_sf"/>
</dbReference>
<keyword evidence="5" id="KW-0121">Carboxypeptidase</keyword>
<dbReference type="NCBIfam" id="TIGR02074">
    <property type="entry name" value="PBP_1a_fam"/>
    <property type="match status" value="1"/>
</dbReference>
<feature type="transmembrane region" description="Helical" evidence="18">
    <location>
        <begin position="45"/>
        <end position="70"/>
    </location>
</feature>
<dbReference type="Gene3D" id="1.10.3810.10">
    <property type="entry name" value="Biosynthetic peptidoglycan transglycosylase-like"/>
    <property type="match status" value="1"/>
</dbReference>
<evidence type="ECO:0000313" key="21">
    <source>
        <dbReference type="EMBL" id="OGM31782.1"/>
    </source>
</evidence>
<dbReference type="Gene3D" id="3.40.710.10">
    <property type="entry name" value="DD-peptidase/beta-lactamase superfamily"/>
    <property type="match status" value="1"/>
</dbReference>
<dbReference type="SUPFAM" id="SSF56601">
    <property type="entry name" value="beta-lactamase/transpeptidase-like"/>
    <property type="match status" value="1"/>
</dbReference>
<comment type="similarity">
    <text evidence="2">In the C-terminal section; belongs to the transpeptidase family.</text>
</comment>
<dbReference type="GO" id="GO:0030288">
    <property type="term" value="C:outer membrane-bounded periplasmic space"/>
    <property type="evidence" value="ECO:0007669"/>
    <property type="project" value="TreeGrafter"/>
</dbReference>
<evidence type="ECO:0000256" key="3">
    <source>
        <dbReference type="ARBA" id="ARBA00007739"/>
    </source>
</evidence>
<keyword evidence="12 18" id="KW-0472">Membrane</keyword>
<dbReference type="GO" id="GO:0008955">
    <property type="term" value="F:peptidoglycan glycosyltransferase activity"/>
    <property type="evidence" value="ECO:0007669"/>
    <property type="project" value="UniProtKB-EC"/>
</dbReference>
<dbReference type="Proteomes" id="UP000178870">
    <property type="component" value="Unassembled WGS sequence"/>
</dbReference>
<name>A0A1F7YWQ9_9BACT</name>
<feature type="transmembrane region" description="Helical" evidence="18">
    <location>
        <begin position="12"/>
        <end position="33"/>
    </location>
</feature>
<keyword evidence="14" id="KW-0961">Cell wall biogenesis/degradation</keyword>
<comment type="catalytic activity">
    <reaction evidence="15">
        <text>Preferential cleavage: (Ac)2-L-Lys-D-Ala-|-D-Ala. Also transpeptidation of peptidyl-alanyl moieties that are N-acyl substituents of D-alanine.</text>
        <dbReference type="EC" id="3.4.16.4"/>
    </reaction>
</comment>
<dbReference type="InterPro" id="IPR001460">
    <property type="entry name" value="PCN-bd_Tpept"/>
</dbReference>
<dbReference type="GO" id="GO:0006508">
    <property type="term" value="P:proteolysis"/>
    <property type="evidence" value="ECO:0007669"/>
    <property type="project" value="UniProtKB-KW"/>
</dbReference>
<reference evidence="21 22" key="1">
    <citation type="journal article" date="2016" name="Nat. Commun.">
        <title>Thousands of microbial genomes shed light on interconnected biogeochemical processes in an aquifer system.</title>
        <authorList>
            <person name="Anantharaman K."/>
            <person name="Brown C.T."/>
            <person name="Hug L.A."/>
            <person name="Sharon I."/>
            <person name="Castelle C.J."/>
            <person name="Probst A.J."/>
            <person name="Thomas B.C."/>
            <person name="Singh A."/>
            <person name="Wilkins M.J."/>
            <person name="Karaoz U."/>
            <person name="Brodie E.L."/>
            <person name="Williams K.H."/>
            <person name="Hubbard S.S."/>
            <person name="Banfield J.F."/>
        </authorList>
    </citation>
    <scope>NUCLEOTIDE SEQUENCE [LARGE SCALE GENOMIC DNA]</scope>
</reference>
<gene>
    <name evidence="21" type="ORF">A2803_00590</name>
</gene>
<evidence type="ECO:0000256" key="10">
    <source>
        <dbReference type="ARBA" id="ARBA00022960"/>
    </source>
</evidence>
<evidence type="ECO:0000256" key="13">
    <source>
        <dbReference type="ARBA" id="ARBA00023268"/>
    </source>
</evidence>
<comment type="similarity">
    <text evidence="3">In the N-terminal section; belongs to the glycosyltransferase 51 family.</text>
</comment>
<keyword evidence="7" id="KW-0328">Glycosyltransferase</keyword>
<evidence type="ECO:0000256" key="16">
    <source>
        <dbReference type="ARBA" id="ARBA00049902"/>
    </source>
</evidence>
<dbReference type="GO" id="GO:0071555">
    <property type="term" value="P:cell wall organization"/>
    <property type="evidence" value="ECO:0007669"/>
    <property type="project" value="UniProtKB-KW"/>
</dbReference>
<keyword evidence="11" id="KW-0573">Peptidoglycan synthesis</keyword>
<feature type="compositionally biased region" description="Basic and acidic residues" evidence="17">
    <location>
        <begin position="684"/>
        <end position="700"/>
    </location>
</feature>
<evidence type="ECO:0000256" key="14">
    <source>
        <dbReference type="ARBA" id="ARBA00023316"/>
    </source>
</evidence>
<evidence type="ECO:0000256" key="17">
    <source>
        <dbReference type="SAM" id="MobiDB-lite"/>
    </source>
</evidence>
<evidence type="ECO:0000256" key="12">
    <source>
        <dbReference type="ARBA" id="ARBA00023136"/>
    </source>
</evidence>
<feature type="domain" description="Penicillin-binding protein transpeptidase" evidence="19">
    <location>
        <begin position="359"/>
        <end position="615"/>
    </location>
</feature>
<dbReference type="SUPFAM" id="SSF53955">
    <property type="entry name" value="Lysozyme-like"/>
    <property type="match status" value="1"/>
</dbReference>
<comment type="catalytic activity">
    <reaction evidence="16">
        <text>[GlcNAc-(1-&gt;4)-Mur2Ac(oyl-L-Ala-gamma-D-Glu-L-Lys-D-Ala-D-Ala)](n)-di-trans,octa-cis-undecaprenyl diphosphate + beta-D-GlcNAc-(1-&gt;4)-Mur2Ac(oyl-L-Ala-gamma-D-Glu-L-Lys-D-Ala-D-Ala)-di-trans,octa-cis-undecaprenyl diphosphate = [GlcNAc-(1-&gt;4)-Mur2Ac(oyl-L-Ala-gamma-D-Glu-L-Lys-D-Ala-D-Ala)](n+1)-di-trans,octa-cis-undecaprenyl diphosphate + di-trans,octa-cis-undecaprenyl diphosphate + H(+)</text>
        <dbReference type="Rhea" id="RHEA:23708"/>
        <dbReference type="Rhea" id="RHEA-COMP:9602"/>
        <dbReference type="Rhea" id="RHEA-COMP:9603"/>
        <dbReference type="ChEBI" id="CHEBI:15378"/>
        <dbReference type="ChEBI" id="CHEBI:58405"/>
        <dbReference type="ChEBI" id="CHEBI:60033"/>
        <dbReference type="ChEBI" id="CHEBI:78435"/>
        <dbReference type="EC" id="2.4.99.28"/>
    </reaction>
</comment>
<proteinExistence type="inferred from homology"/>
<protein>
    <submittedName>
        <fullName evidence="21">Uncharacterized protein</fullName>
    </submittedName>
</protein>
<organism evidence="21 22">
    <name type="scientific">Candidatus Woesebacteria bacterium RIFCSPHIGHO2_01_FULL_44_21</name>
    <dbReference type="NCBI Taxonomy" id="1802503"/>
    <lineage>
        <taxon>Bacteria</taxon>
        <taxon>Candidatus Woeseibacteriota</taxon>
    </lineage>
</organism>
<dbReference type="GO" id="GO:0009002">
    <property type="term" value="F:serine-type D-Ala-D-Ala carboxypeptidase activity"/>
    <property type="evidence" value="ECO:0007669"/>
    <property type="project" value="UniProtKB-EC"/>
</dbReference>
<dbReference type="GO" id="GO:0008360">
    <property type="term" value="P:regulation of cell shape"/>
    <property type="evidence" value="ECO:0007669"/>
    <property type="project" value="UniProtKB-KW"/>
</dbReference>
<accession>A0A1F7YWQ9</accession>
<comment type="caution">
    <text evidence="21">The sequence shown here is derived from an EMBL/GenBank/DDBJ whole genome shotgun (WGS) entry which is preliminary data.</text>
</comment>
<dbReference type="InterPro" id="IPR012338">
    <property type="entry name" value="Beta-lactam/transpept-like"/>
</dbReference>
<keyword evidence="8" id="KW-0808">Transferase</keyword>
<comment type="subcellular location">
    <subcellularLocation>
        <location evidence="1">Cell membrane</location>
    </subcellularLocation>
</comment>
<dbReference type="PANTHER" id="PTHR32282">
    <property type="entry name" value="BINDING PROTEIN TRANSPEPTIDASE, PUTATIVE-RELATED"/>
    <property type="match status" value="1"/>
</dbReference>
<feature type="domain" description="Glycosyl transferase family 51" evidence="20">
    <location>
        <begin position="98"/>
        <end position="271"/>
    </location>
</feature>
<evidence type="ECO:0000256" key="18">
    <source>
        <dbReference type="SAM" id="Phobius"/>
    </source>
</evidence>
<dbReference type="GO" id="GO:0008658">
    <property type="term" value="F:penicillin binding"/>
    <property type="evidence" value="ECO:0007669"/>
    <property type="project" value="InterPro"/>
</dbReference>
<dbReference type="InterPro" id="IPR050396">
    <property type="entry name" value="Glycosyltr_51/Transpeptidase"/>
</dbReference>